<evidence type="ECO:0000256" key="3">
    <source>
        <dbReference type="ARBA" id="ARBA00023163"/>
    </source>
</evidence>
<dbReference type="Gene3D" id="1.10.357.10">
    <property type="entry name" value="Tetracycline Repressor, domain 2"/>
    <property type="match status" value="1"/>
</dbReference>
<accession>A0A0M6YFH2</accession>
<evidence type="ECO:0000313" key="5">
    <source>
        <dbReference type="EMBL" id="CTQ49078.1"/>
    </source>
</evidence>
<name>A0A0M6YFH2_9RHOB</name>
<dbReference type="RefSeq" id="WP_055083415.1">
    <property type="nucleotide sequence ID" value="NZ_CXSU01000011.1"/>
</dbReference>
<evidence type="ECO:0000259" key="4">
    <source>
        <dbReference type="Pfam" id="PF13305"/>
    </source>
</evidence>
<feature type="domain" description="HTH-type transcriptional regulator MT1864/Rv1816-like C-terminal" evidence="4">
    <location>
        <begin position="91"/>
        <end position="181"/>
    </location>
</feature>
<sequence length="199" mass="21685">MSTADRRASLRETLIDIARTRIVAEGTGALKARDLARAAECSVGSIYNVFGDMHDVIMAVNGQTFAALGDYVSGAVARSAETDPTARMVVMAEAYLEFAATQPSLWRALFDVPITDQSDLPDWYLQALDQLLAIIDAPLREVYPDLPDAEIRVRTRALFSAVHGIVLLGIEDRISGVADDRLSDMIRFILSSATGRNVI</sequence>
<organism evidence="5 6">
    <name type="scientific">Jannaschia donghaensis</name>
    <dbReference type="NCBI Taxonomy" id="420998"/>
    <lineage>
        <taxon>Bacteria</taxon>
        <taxon>Pseudomonadati</taxon>
        <taxon>Pseudomonadota</taxon>
        <taxon>Alphaproteobacteria</taxon>
        <taxon>Rhodobacterales</taxon>
        <taxon>Roseobacteraceae</taxon>
        <taxon>Jannaschia</taxon>
    </lineage>
</organism>
<dbReference type="SUPFAM" id="SSF46689">
    <property type="entry name" value="Homeodomain-like"/>
    <property type="match status" value="1"/>
</dbReference>
<dbReference type="InterPro" id="IPR050109">
    <property type="entry name" value="HTH-type_TetR-like_transc_reg"/>
</dbReference>
<evidence type="ECO:0000256" key="1">
    <source>
        <dbReference type="ARBA" id="ARBA00023015"/>
    </source>
</evidence>
<dbReference type="EMBL" id="CXSU01000011">
    <property type="protein sequence ID" value="CTQ49078.1"/>
    <property type="molecule type" value="Genomic_DNA"/>
</dbReference>
<dbReference type="Pfam" id="PF13305">
    <property type="entry name" value="TetR_C_33"/>
    <property type="match status" value="1"/>
</dbReference>
<keyword evidence="6" id="KW-1185">Reference proteome</keyword>
<dbReference type="OrthoDB" id="7223515at2"/>
<keyword evidence="2" id="KW-0238">DNA-binding</keyword>
<dbReference type="InterPro" id="IPR036271">
    <property type="entry name" value="Tet_transcr_reg_TetR-rel_C_sf"/>
</dbReference>
<dbReference type="AlphaFoldDB" id="A0A0M6YFH2"/>
<dbReference type="InterPro" id="IPR025996">
    <property type="entry name" value="MT1864/Rv1816-like_C"/>
</dbReference>
<evidence type="ECO:0000313" key="6">
    <source>
        <dbReference type="Proteomes" id="UP000049222"/>
    </source>
</evidence>
<dbReference type="PANTHER" id="PTHR30055:SF234">
    <property type="entry name" value="HTH-TYPE TRANSCRIPTIONAL REGULATOR BETI"/>
    <property type="match status" value="1"/>
</dbReference>
<gene>
    <name evidence="5" type="ORF">JDO7802_01088</name>
</gene>
<proteinExistence type="predicted"/>
<reference evidence="5 6" key="1">
    <citation type="submission" date="2015-07" db="EMBL/GenBank/DDBJ databases">
        <authorList>
            <person name="Noorani M."/>
        </authorList>
    </citation>
    <scope>NUCLEOTIDE SEQUENCE [LARGE SCALE GENOMIC DNA]</scope>
    <source>
        <strain evidence="5 6">CECT 7802</strain>
    </source>
</reference>
<dbReference type="GO" id="GO:0003700">
    <property type="term" value="F:DNA-binding transcription factor activity"/>
    <property type="evidence" value="ECO:0007669"/>
    <property type="project" value="TreeGrafter"/>
</dbReference>
<keyword evidence="3" id="KW-0804">Transcription</keyword>
<dbReference type="SUPFAM" id="SSF48498">
    <property type="entry name" value="Tetracyclin repressor-like, C-terminal domain"/>
    <property type="match status" value="1"/>
</dbReference>
<dbReference type="Proteomes" id="UP000049222">
    <property type="component" value="Unassembled WGS sequence"/>
</dbReference>
<dbReference type="InterPro" id="IPR009057">
    <property type="entry name" value="Homeodomain-like_sf"/>
</dbReference>
<dbReference type="STRING" id="420998.JDO7802_01088"/>
<dbReference type="GO" id="GO:0000976">
    <property type="term" value="F:transcription cis-regulatory region binding"/>
    <property type="evidence" value="ECO:0007669"/>
    <property type="project" value="TreeGrafter"/>
</dbReference>
<protein>
    <recommendedName>
        <fullName evidence="4">HTH-type transcriptional regulator MT1864/Rv1816-like C-terminal domain-containing protein</fullName>
    </recommendedName>
</protein>
<evidence type="ECO:0000256" key="2">
    <source>
        <dbReference type="ARBA" id="ARBA00023125"/>
    </source>
</evidence>
<keyword evidence="1" id="KW-0805">Transcription regulation</keyword>
<dbReference type="PANTHER" id="PTHR30055">
    <property type="entry name" value="HTH-TYPE TRANSCRIPTIONAL REGULATOR RUTR"/>
    <property type="match status" value="1"/>
</dbReference>